<dbReference type="GO" id="GO:0006882">
    <property type="term" value="P:intracellular zinc ion homeostasis"/>
    <property type="evidence" value="ECO:0007669"/>
    <property type="project" value="TreeGrafter"/>
</dbReference>
<evidence type="ECO:0000256" key="1">
    <source>
        <dbReference type="ARBA" id="ARBA00007283"/>
    </source>
</evidence>
<dbReference type="GO" id="GO:0010273">
    <property type="term" value="P:detoxification of copper ion"/>
    <property type="evidence" value="ECO:0007669"/>
    <property type="project" value="TreeGrafter"/>
</dbReference>
<evidence type="ECO:0000313" key="5">
    <source>
        <dbReference type="EMBL" id="KAB0342881.1"/>
    </source>
</evidence>
<keyword evidence="3 4" id="KW-0480">Metal-thiolate cluster</keyword>
<dbReference type="Pfam" id="PF00131">
    <property type="entry name" value="Metallothio"/>
    <property type="match status" value="1"/>
</dbReference>
<gene>
    <name evidence="5" type="ORF">FD754_019807</name>
</gene>
<name>A0A5N3V346_MUNMU</name>
<dbReference type="FunFam" id="4.10.10.10:FF:000001">
    <property type="entry name" value="Metallothionein"/>
    <property type="match status" value="1"/>
</dbReference>
<dbReference type="EMBL" id="VCEA01000003">
    <property type="protein sequence ID" value="KAB0342881.1"/>
    <property type="molecule type" value="Genomic_DNA"/>
</dbReference>
<comment type="function">
    <text evidence="4">Metallothioneins have a high content of cysteine residues that bind various heavy metals.</text>
</comment>
<protein>
    <recommendedName>
        <fullName evidence="4">Metallothionein</fullName>
    </recommendedName>
</protein>
<dbReference type="GO" id="GO:0046872">
    <property type="term" value="F:metal ion binding"/>
    <property type="evidence" value="ECO:0007669"/>
    <property type="project" value="UniProtKB-KW"/>
</dbReference>
<reference evidence="5 6" key="1">
    <citation type="submission" date="2019-06" db="EMBL/GenBank/DDBJ databases">
        <title>Discovery of a novel chromosome fission-fusion reversal in muntjac.</title>
        <authorList>
            <person name="Mudd A.B."/>
            <person name="Bredeson J.V."/>
            <person name="Baum R."/>
            <person name="Hockemeyer D."/>
            <person name="Rokhsar D.S."/>
        </authorList>
    </citation>
    <scope>NUCLEOTIDE SEQUENCE [LARGE SCALE GENOMIC DNA]</scope>
    <source>
        <strain evidence="5">UTSW_UCB_Mm</strain>
        <tissue evidence="5">Fibroblast cell line</tissue>
    </source>
</reference>
<evidence type="ECO:0000256" key="2">
    <source>
        <dbReference type="ARBA" id="ARBA00022723"/>
    </source>
</evidence>
<dbReference type="InterPro" id="IPR000006">
    <property type="entry name" value="Metalthion_vert"/>
</dbReference>
<comment type="similarity">
    <text evidence="1 4">Belongs to the metallothionein superfamily. Type 1 family.</text>
</comment>
<comment type="caution">
    <text evidence="5">The sequence shown here is derived from an EMBL/GenBank/DDBJ whole genome shotgun (WGS) entry which is preliminary data.</text>
</comment>
<keyword evidence="2 4" id="KW-0479">Metal-binding</keyword>
<dbReference type="InterPro" id="IPR017854">
    <property type="entry name" value="Metalthion_dom_sf"/>
</dbReference>
<dbReference type="Proteomes" id="UP000326458">
    <property type="component" value="Unassembled WGS sequence"/>
</dbReference>
<dbReference type="InterPro" id="IPR023587">
    <property type="entry name" value="Metalthion_dom_sf_vert"/>
</dbReference>
<dbReference type="PANTHER" id="PTHR23299:SF22">
    <property type="entry name" value="METALLOTHIONEIN-1G"/>
    <property type="match status" value="1"/>
</dbReference>
<dbReference type="GO" id="GO:0071294">
    <property type="term" value="P:cellular response to zinc ion"/>
    <property type="evidence" value="ECO:0007669"/>
    <property type="project" value="TreeGrafter"/>
</dbReference>
<proteinExistence type="inferred from homology"/>
<dbReference type="GO" id="GO:0005737">
    <property type="term" value="C:cytoplasm"/>
    <property type="evidence" value="ECO:0007669"/>
    <property type="project" value="TreeGrafter"/>
</dbReference>
<accession>A0A5N3V346</accession>
<dbReference type="AlphaFoldDB" id="A0A5N3V346"/>
<evidence type="ECO:0000313" key="6">
    <source>
        <dbReference type="Proteomes" id="UP000326458"/>
    </source>
</evidence>
<dbReference type="PROSITE" id="PS00203">
    <property type="entry name" value="METALLOTHIONEIN_VRT"/>
    <property type="match status" value="1"/>
</dbReference>
<dbReference type="Gene3D" id="4.10.10.10">
    <property type="entry name" value="Metallothionein Isoform II"/>
    <property type="match status" value="1"/>
</dbReference>
<dbReference type="GO" id="GO:0005634">
    <property type="term" value="C:nucleus"/>
    <property type="evidence" value="ECO:0007669"/>
    <property type="project" value="TreeGrafter"/>
</dbReference>
<keyword evidence="6" id="KW-1185">Reference proteome</keyword>
<evidence type="ECO:0000256" key="3">
    <source>
        <dbReference type="ARBA" id="ARBA00022851"/>
    </source>
</evidence>
<dbReference type="SUPFAM" id="SSF57868">
    <property type="entry name" value="Metallothionein"/>
    <property type="match status" value="1"/>
</dbReference>
<dbReference type="PANTHER" id="PTHR23299">
    <property type="entry name" value="METALLOTHIONEIN"/>
    <property type="match status" value="1"/>
</dbReference>
<organism evidence="5 6">
    <name type="scientific">Muntiacus muntjak</name>
    <name type="common">Barking deer</name>
    <name type="synonym">Indian muntjac</name>
    <dbReference type="NCBI Taxonomy" id="9888"/>
    <lineage>
        <taxon>Eukaryota</taxon>
        <taxon>Metazoa</taxon>
        <taxon>Chordata</taxon>
        <taxon>Craniata</taxon>
        <taxon>Vertebrata</taxon>
        <taxon>Euteleostomi</taxon>
        <taxon>Mammalia</taxon>
        <taxon>Eutheria</taxon>
        <taxon>Laurasiatheria</taxon>
        <taxon>Artiodactyla</taxon>
        <taxon>Ruminantia</taxon>
        <taxon>Pecora</taxon>
        <taxon>Cervidae</taxon>
        <taxon>Muntiacinae</taxon>
        <taxon>Muntiacus</taxon>
    </lineage>
</organism>
<dbReference type="InterPro" id="IPR018064">
    <property type="entry name" value="Metalthion_vert_metal_BS"/>
</dbReference>
<dbReference type="GO" id="GO:0071280">
    <property type="term" value="P:cellular response to copper ion"/>
    <property type="evidence" value="ECO:0007669"/>
    <property type="project" value="TreeGrafter"/>
</dbReference>
<dbReference type="GO" id="GO:0071276">
    <property type="term" value="P:cellular response to cadmium ion"/>
    <property type="evidence" value="ECO:0007669"/>
    <property type="project" value="TreeGrafter"/>
</dbReference>
<evidence type="ECO:0000256" key="4">
    <source>
        <dbReference type="RuleBase" id="RU000621"/>
    </source>
</evidence>
<sequence length="74" mass="7725">MCFYTCFGPQTSPFFQVDPSCSCPMGDSCSCAGSCTCKVCRCPSCKKGCCPVGCTKRAQGCICKGASDKCNCCT</sequence>